<name>A0AAW1H7P6_SAPOF</name>
<evidence type="ECO:0000313" key="1">
    <source>
        <dbReference type="EMBL" id="KAK9672073.1"/>
    </source>
</evidence>
<evidence type="ECO:0000313" key="2">
    <source>
        <dbReference type="Proteomes" id="UP001443914"/>
    </source>
</evidence>
<accession>A0AAW1H7P6</accession>
<keyword evidence="2" id="KW-1185">Reference proteome</keyword>
<dbReference type="Proteomes" id="UP001443914">
    <property type="component" value="Unassembled WGS sequence"/>
</dbReference>
<proteinExistence type="predicted"/>
<sequence length="109" mass="12479">MGMLLGIISARRLISIWYESKVFGTRGHILKEEFLGRQAGNNDKSRGLYNPKFRQSTGNVFNKIVSDYEMLCGGELDEDALLINQLFQDTTSYSQDEIEGTRDLWQIIL</sequence>
<dbReference type="EMBL" id="JBDFQZ010000012">
    <property type="protein sequence ID" value="KAK9672073.1"/>
    <property type="molecule type" value="Genomic_DNA"/>
</dbReference>
<comment type="caution">
    <text evidence="1">The sequence shown here is derived from an EMBL/GenBank/DDBJ whole genome shotgun (WGS) entry which is preliminary data.</text>
</comment>
<organism evidence="1 2">
    <name type="scientific">Saponaria officinalis</name>
    <name type="common">Common soapwort</name>
    <name type="synonym">Lychnis saponaria</name>
    <dbReference type="NCBI Taxonomy" id="3572"/>
    <lineage>
        <taxon>Eukaryota</taxon>
        <taxon>Viridiplantae</taxon>
        <taxon>Streptophyta</taxon>
        <taxon>Embryophyta</taxon>
        <taxon>Tracheophyta</taxon>
        <taxon>Spermatophyta</taxon>
        <taxon>Magnoliopsida</taxon>
        <taxon>eudicotyledons</taxon>
        <taxon>Gunneridae</taxon>
        <taxon>Pentapetalae</taxon>
        <taxon>Caryophyllales</taxon>
        <taxon>Caryophyllaceae</taxon>
        <taxon>Caryophylleae</taxon>
        <taxon>Saponaria</taxon>
    </lineage>
</organism>
<reference evidence="1" key="1">
    <citation type="submission" date="2024-03" db="EMBL/GenBank/DDBJ databases">
        <title>WGS assembly of Saponaria officinalis var. Norfolk2.</title>
        <authorList>
            <person name="Jenkins J."/>
            <person name="Shu S."/>
            <person name="Grimwood J."/>
            <person name="Barry K."/>
            <person name="Goodstein D."/>
            <person name="Schmutz J."/>
            <person name="Leebens-Mack J."/>
            <person name="Osbourn A."/>
        </authorList>
    </citation>
    <scope>NUCLEOTIDE SEQUENCE [LARGE SCALE GENOMIC DNA]</scope>
    <source>
        <strain evidence="1">JIC</strain>
    </source>
</reference>
<protein>
    <submittedName>
        <fullName evidence="1">Uncharacterized protein</fullName>
    </submittedName>
</protein>
<dbReference type="AlphaFoldDB" id="A0AAW1H7P6"/>
<gene>
    <name evidence="1" type="ORF">RND81_12G074500</name>
</gene>